<dbReference type="GO" id="GO:0030170">
    <property type="term" value="F:pyridoxal phosphate binding"/>
    <property type="evidence" value="ECO:0007669"/>
    <property type="project" value="InterPro"/>
</dbReference>
<evidence type="ECO:0000313" key="2">
    <source>
        <dbReference type="EMBL" id="KTB48493.1"/>
    </source>
</evidence>
<gene>
    <name evidence="2" type="ORF">DEALK_13390</name>
</gene>
<dbReference type="STRING" id="1217799.DEALK_13390"/>
<protein>
    <submittedName>
        <fullName evidence="2">MOSC domain</fullName>
    </submittedName>
</protein>
<dbReference type="PROSITE" id="PS51340">
    <property type="entry name" value="MOSC"/>
    <property type="match status" value="1"/>
</dbReference>
<reference evidence="2 3" key="1">
    <citation type="submission" date="2015-06" db="EMBL/GenBank/DDBJ databases">
        <title>Genome sequence of the organohalide-respiring Dehalogenimonas alkenigignens type strain (IP3-3T).</title>
        <authorList>
            <person name="Key T.A."/>
            <person name="Richmond D.P."/>
            <person name="Bowman K.S."/>
            <person name="Cho Y.-J."/>
            <person name="Chun J."/>
            <person name="da Costa M.S."/>
            <person name="Rainey F.A."/>
            <person name="Moe W.M."/>
        </authorList>
    </citation>
    <scope>NUCLEOTIDE SEQUENCE [LARGE SCALE GENOMIC DNA]</scope>
    <source>
        <strain evidence="2 3">IP3-3</strain>
    </source>
</reference>
<dbReference type="InterPro" id="IPR005302">
    <property type="entry name" value="MoCF_Sase_C"/>
</dbReference>
<dbReference type="RefSeq" id="WP_058439467.1">
    <property type="nucleotide sequence ID" value="NZ_KQ758903.1"/>
</dbReference>
<evidence type="ECO:0000259" key="1">
    <source>
        <dbReference type="PROSITE" id="PS51340"/>
    </source>
</evidence>
<dbReference type="Gene3D" id="2.40.33.20">
    <property type="entry name" value="PK beta-barrel domain-like"/>
    <property type="match status" value="1"/>
</dbReference>
<dbReference type="PANTHER" id="PTHR36930">
    <property type="entry name" value="METAL-SULFUR CLUSTER BIOSYNTHESIS PROTEINS YUAD-RELATED"/>
    <property type="match status" value="1"/>
</dbReference>
<proteinExistence type="predicted"/>
<dbReference type="OrthoDB" id="9789048at2"/>
<dbReference type="Pfam" id="PF03473">
    <property type="entry name" value="MOSC"/>
    <property type="match status" value="1"/>
</dbReference>
<sequence>MAKIVAVCTSIKKGTKKKDIGRGFLEADYGIQGDAHATKGWHRQVSLLDNSSIDKMRAKGLTLSPGDFAENLTTEGLELMALPVGTRLKTGRGVELEITQIGKECHHHCQIYRQVGMCVMPLEGVFARIIQGGEIQAGDTIEVVGA</sequence>
<feature type="domain" description="MOSC" evidence="1">
    <location>
        <begin position="18"/>
        <end position="144"/>
    </location>
</feature>
<dbReference type="GO" id="GO:0030151">
    <property type="term" value="F:molybdenum ion binding"/>
    <property type="evidence" value="ECO:0007669"/>
    <property type="project" value="InterPro"/>
</dbReference>
<dbReference type="PATRIC" id="fig|1217799.6.peg.1385"/>
<evidence type="ECO:0000313" key="3">
    <source>
        <dbReference type="Proteomes" id="UP000053947"/>
    </source>
</evidence>
<dbReference type="SUPFAM" id="SSF50800">
    <property type="entry name" value="PK beta-barrel domain-like"/>
    <property type="match status" value="1"/>
</dbReference>
<dbReference type="InterPro" id="IPR052716">
    <property type="entry name" value="MOSC_domain"/>
</dbReference>
<dbReference type="InterPro" id="IPR011037">
    <property type="entry name" value="Pyrv_Knase-like_insert_dom_sf"/>
</dbReference>
<organism evidence="2 3">
    <name type="scientific">Dehalogenimonas alkenigignens</name>
    <dbReference type="NCBI Taxonomy" id="1217799"/>
    <lineage>
        <taxon>Bacteria</taxon>
        <taxon>Bacillati</taxon>
        <taxon>Chloroflexota</taxon>
        <taxon>Dehalococcoidia</taxon>
        <taxon>Dehalococcoidales</taxon>
        <taxon>Dehalococcoidaceae</taxon>
        <taxon>Dehalogenimonas</taxon>
    </lineage>
</organism>
<dbReference type="GO" id="GO:0003824">
    <property type="term" value="F:catalytic activity"/>
    <property type="evidence" value="ECO:0007669"/>
    <property type="project" value="InterPro"/>
</dbReference>
<dbReference type="AlphaFoldDB" id="A0A0W0GIU8"/>
<dbReference type="EMBL" id="LFDV01000002">
    <property type="protein sequence ID" value="KTB48493.1"/>
    <property type="molecule type" value="Genomic_DNA"/>
</dbReference>
<dbReference type="Proteomes" id="UP000053947">
    <property type="component" value="Unassembled WGS sequence"/>
</dbReference>
<comment type="caution">
    <text evidence="2">The sequence shown here is derived from an EMBL/GenBank/DDBJ whole genome shotgun (WGS) entry which is preliminary data.</text>
</comment>
<dbReference type="PANTHER" id="PTHR36930:SF1">
    <property type="entry name" value="MOSC DOMAIN-CONTAINING PROTEIN"/>
    <property type="match status" value="1"/>
</dbReference>
<name>A0A0W0GIU8_9CHLR</name>
<accession>A0A0W0GIU8</accession>
<keyword evidence="3" id="KW-1185">Reference proteome</keyword>